<dbReference type="NCBIfam" id="NF011652">
    <property type="entry name" value="PRK15070.1"/>
    <property type="match status" value="1"/>
</dbReference>
<comment type="function">
    <text evidence="9">Involved in 1,2-propanediol (1,2-PD) degradation by catalyzing the conversion of propanoyl-CoA to propanoyl-phosphate.</text>
</comment>
<evidence type="ECO:0000256" key="8">
    <source>
        <dbReference type="ARBA" id="ARBA00023315"/>
    </source>
</evidence>
<keyword evidence="7" id="KW-0862">Zinc</keyword>
<dbReference type="PANTHER" id="PTHR39453:SF1">
    <property type="entry name" value="PHOSPHATE PROPANOYLTRANSFERASE"/>
    <property type="match status" value="1"/>
</dbReference>
<dbReference type="RefSeq" id="WP_114642695.1">
    <property type="nucleotide sequence ID" value="NZ_JAACIO010000018.1"/>
</dbReference>
<dbReference type="GO" id="GO:0016746">
    <property type="term" value="F:acyltransferase activity"/>
    <property type="evidence" value="ECO:0007669"/>
    <property type="project" value="UniProtKB-KW"/>
</dbReference>
<comment type="cofactor">
    <cofactor evidence="1">
        <name>Zn(2+)</name>
        <dbReference type="ChEBI" id="CHEBI:29105"/>
    </cofactor>
</comment>
<evidence type="ECO:0000256" key="6">
    <source>
        <dbReference type="ARBA" id="ARBA00022723"/>
    </source>
</evidence>
<dbReference type="PANTHER" id="PTHR39453">
    <property type="entry name" value="PHOSPHATE PROPANOYLTRANSFERASE"/>
    <property type="match status" value="1"/>
</dbReference>
<keyword evidence="6" id="KW-0479">Metal-binding</keyword>
<dbReference type="InterPro" id="IPR008300">
    <property type="entry name" value="PTAC"/>
</dbReference>
<proteinExistence type="inferred from homology"/>
<dbReference type="PIRSF" id="PIRSF010130">
    <property type="entry name" value="PduL"/>
    <property type="match status" value="1"/>
</dbReference>
<comment type="pathway">
    <text evidence="9">Polyol metabolism; 1,2-propanediol degradation.</text>
</comment>
<evidence type="ECO:0000313" key="10">
    <source>
        <dbReference type="EMBL" id="REI40774.1"/>
    </source>
</evidence>
<evidence type="ECO:0000256" key="7">
    <source>
        <dbReference type="ARBA" id="ARBA00022833"/>
    </source>
</evidence>
<organism evidence="10 11">
    <name type="scientific">Psychrilyobacter piezotolerans</name>
    <dbReference type="NCBI Taxonomy" id="2293438"/>
    <lineage>
        <taxon>Bacteria</taxon>
        <taxon>Fusobacteriati</taxon>
        <taxon>Fusobacteriota</taxon>
        <taxon>Fusobacteriia</taxon>
        <taxon>Fusobacteriales</taxon>
        <taxon>Fusobacteriaceae</taxon>
        <taxon>Psychrilyobacter</taxon>
    </lineage>
</organism>
<reference evidence="10 11" key="1">
    <citation type="submission" date="2018-08" db="EMBL/GenBank/DDBJ databases">
        <title>Draft genome sequence of Psychrilyobacter sp. strain SD5 isolated from Black Sea water.</title>
        <authorList>
            <person name="Yadav S."/>
            <person name="Villanueva L."/>
            <person name="Damste J.S.S."/>
        </authorList>
    </citation>
    <scope>NUCLEOTIDE SEQUENCE [LARGE SCALE GENOMIC DNA]</scope>
    <source>
        <strain evidence="10 11">SD5</strain>
    </source>
</reference>
<dbReference type="Pfam" id="PF06130">
    <property type="entry name" value="PTAC"/>
    <property type="match status" value="1"/>
</dbReference>
<evidence type="ECO:0000256" key="1">
    <source>
        <dbReference type="ARBA" id="ARBA00001947"/>
    </source>
</evidence>
<protein>
    <recommendedName>
        <fullName evidence="4 9">Phosphate propanoyltransferase</fullName>
        <ecNumber evidence="3 9">2.3.1.222</ecNumber>
    </recommendedName>
</protein>
<gene>
    <name evidence="10" type="ORF">DYH56_09845</name>
</gene>
<keyword evidence="5 9" id="KW-0808">Transferase</keyword>
<name>A0ABX9KGJ0_9FUSO</name>
<comment type="similarity">
    <text evidence="2 9">Belongs to the PduL family.</text>
</comment>
<comment type="caution">
    <text evidence="10">The sequence shown here is derived from an EMBL/GenBank/DDBJ whole genome shotgun (WGS) entry which is preliminary data.</text>
</comment>
<evidence type="ECO:0000256" key="5">
    <source>
        <dbReference type="ARBA" id="ARBA00022679"/>
    </source>
</evidence>
<keyword evidence="8 9" id="KW-0012">Acyltransferase</keyword>
<evidence type="ECO:0000256" key="9">
    <source>
        <dbReference type="PIRNR" id="PIRNR010130"/>
    </source>
</evidence>
<evidence type="ECO:0000256" key="4">
    <source>
        <dbReference type="ARBA" id="ARBA00020837"/>
    </source>
</evidence>
<dbReference type="EMBL" id="QUAJ01000016">
    <property type="protein sequence ID" value="REI40774.1"/>
    <property type="molecule type" value="Genomic_DNA"/>
</dbReference>
<evidence type="ECO:0000256" key="2">
    <source>
        <dbReference type="ARBA" id="ARBA00007342"/>
    </source>
</evidence>
<sequence>MEIEKIVKLVKDQLEQYNKKDQLEQCDEKKIPIEASGRHIHLSYEDIENLFGKGYDLKQKKELSQPGQFACEERVRIIGPKGVIENVIILGPARAKSQVEISLTDCRKLGIKPFIKNSGDILGTAGIIVTNKDKTIILNQGAIIAKNHIHMNSEEARRLDVRDKQKVKVKIHSERPIIFEEVLIRVNDSFRLSMHIDYDEANACSLNKNSYGKIV</sequence>
<dbReference type="Proteomes" id="UP000263486">
    <property type="component" value="Unassembled WGS sequence"/>
</dbReference>
<keyword evidence="11" id="KW-1185">Reference proteome</keyword>
<accession>A0ABX9KGJ0</accession>
<dbReference type="EC" id="2.3.1.222" evidence="3 9"/>
<evidence type="ECO:0000256" key="3">
    <source>
        <dbReference type="ARBA" id="ARBA00012206"/>
    </source>
</evidence>
<evidence type="ECO:0000313" key="11">
    <source>
        <dbReference type="Proteomes" id="UP000263486"/>
    </source>
</evidence>
<comment type="catalytic activity">
    <reaction evidence="9">
        <text>propanoyl-CoA + phosphate = propanoyl phosphate + CoA</text>
        <dbReference type="Rhea" id="RHEA:28046"/>
        <dbReference type="ChEBI" id="CHEBI:43474"/>
        <dbReference type="ChEBI" id="CHEBI:57287"/>
        <dbReference type="ChEBI" id="CHEBI:57392"/>
        <dbReference type="ChEBI" id="CHEBI:58933"/>
        <dbReference type="EC" id="2.3.1.222"/>
    </reaction>
</comment>